<reference evidence="1" key="2">
    <citation type="submission" date="2012-12" db="EMBL/GenBank/DDBJ databases">
        <authorList>
            <consortium name="WormBase Consortium"/>
            <person name="Ghedin E."/>
            <person name="Paulini M."/>
        </authorList>
    </citation>
    <scope>NUCLEOTIDE SEQUENCE</scope>
    <source>
        <strain evidence="1">FR3</strain>
    </source>
</reference>
<protein>
    <submittedName>
        <fullName evidence="1">Bm1210, isoform b</fullName>
    </submittedName>
</protein>
<organism evidence="1">
    <name type="scientific">Brugia malayi</name>
    <name type="common">Filarial nematode worm</name>
    <dbReference type="NCBI Taxonomy" id="6279"/>
    <lineage>
        <taxon>Eukaryota</taxon>
        <taxon>Metazoa</taxon>
        <taxon>Ecdysozoa</taxon>
        <taxon>Nematoda</taxon>
        <taxon>Chromadorea</taxon>
        <taxon>Rhabditida</taxon>
        <taxon>Spirurina</taxon>
        <taxon>Spiruromorpha</taxon>
        <taxon>Filarioidea</taxon>
        <taxon>Onchocercidae</taxon>
        <taxon>Brugia</taxon>
    </lineage>
</organism>
<proteinExistence type="predicted"/>
<dbReference type="OMA" id="RNAMSSK"/>
<dbReference type="EMBL" id="LN856858">
    <property type="protein sequence ID" value="CDQ03624.1"/>
    <property type="molecule type" value="Genomic_DNA"/>
</dbReference>
<dbReference type="AlphaFoldDB" id="A0A1I9G6Y6"/>
<accession>A0A1I9G6Y6</accession>
<name>A0A1I9G6Y6_BRUMA</name>
<gene>
    <name evidence="1" type="primary">Bm1210</name>
    <name evidence="1" type="ORF">BM_Bm1210</name>
</gene>
<reference evidence="1" key="1">
    <citation type="journal article" date="2007" name="Science">
        <title>Draft genome of the filarial nematode parasite Brugia malayi.</title>
        <authorList>
            <person name="Ghedin E."/>
            <person name="Wang S."/>
            <person name="Spiro D."/>
            <person name="Caler E."/>
            <person name="Zhao Q."/>
            <person name="Crabtree J."/>
            <person name="Allen J.E."/>
            <person name="Delcher A.L."/>
            <person name="Guiliano D.B."/>
            <person name="Miranda-Saavedra D."/>
            <person name="Angiuoli S.V."/>
            <person name="Creasy T."/>
            <person name="Amedeo P."/>
            <person name="Haas B."/>
            <person name="El-Sayed N.M."/>
            <person name="Wortman J.R."/>
            <person name="Feldblyum T."/>
            <person name="Tallon L."/>
            <person name="Schatz M."/>
            <person name="Shumway M."/>
            <person name="Koo H."/>
            <person name="Salzberg S.L."/>
            <person name="Schobel S."/>
            <person name="Pertea M."/>
            <person name="Pop M."/>
            <person name="White O."/>
            <person name="Barton G.J."/>
            <person name="Carlow C.K."/>
            <person name="Crawford M.J."/>
            <person name="Daub J."/>
            <person name="Dimmic M.W."/>
            <person name="Estes C.F."/>
            <person name="Foster J.M."/>
            <person name="Ganatra M."/>
            <person name="Gregory W.F."/>
            <person name="Johnson N.M."/>
            <person name="Jin J."/>
            <person name="Komuniecki R."/>
            <person name="Korf I."/>
            <person name="Kumar S."/>
            <person name="Laney S."/>
            <person name="Li B.W."/>
            <person name="Li W."/>
            <person name="Lindblom T.H."/>
            <person name="Lustigman S."/>
            <person name="Ma D."/>
            <person name="Maina C.V."/>
            <person name="Martin D.M."/>
            <person name="McCarter J.P."/>
            <person name="McReynolds L."/>
            <person name="Mitreva M."/>
            <person name="Nutman T.B."/>
            <person name="Parkinson J."/>
            <person name="Peregrin-Alvarez J.M."/>
            <person name="Poole C."/>
            <person name="Ren Q."/>
            <person name="Saunders L."/>
            <person name="Sluder A.E."/>
            <person name="Smith K."/>
            <person name="Stanke M."/>
            <person name="Unnasch T.R."/>
            <person name="Ware J."/>
            <person name="Wei A.D."/>
            <person name="Weil G."/>
            <person name="Williams D.J."/>
            <person name="Zhang Y."/>
            <person name="Williams S.A."/>
            <person name="Fraser-Liggett C."/>
            <person name="Slatko B."/>
            <person name="Blaxter M.L."/>
            <person name="Scott A.L."/>
        </authorList>
    </citation>
    <scope>NUCLEOTIDE SEQUENCE</scope>
    <source>
        <strain evidence="1">FR3</strain>
    </source>
</reference>
<evidence type="ECO:0000313" key="1">
    <source>
        <dbReference type="EMBL" id="CDQ03624.1"/>
    </source>
</evidence>
<sequence>MLSDKKINLNERLKYYEIIEINRRIEKRGIVDNNISYNKQQRLTFRAFNRFFDIYLTPKKGILHANFKCREIDGYGYEKLCTVNPDEYFGGHLHGKIFFNFIILNAN</sequence>